<organism evidence="1 2">
    <name type="scientific">Naganishia onofrii</name>
    <dbReference type="NCBI Taxonomy" id="1851511"/>
    <lineage>
        <taxon>Eukaryota</taxon>
        <taxon>Fungi</taxon>
        <taxon>Dikarya</taxon>
        <taxon>Basidiomycota</taxon>
        <taxon>Agaricomycotina</taxon>
        <taxon>Tremellomycetes</taxon>
        <taxon>Filobasidiales</taxon>
        <taxon>Filobasidiaceae</taxon>
        <taxon>Naganishia</taxon>
    </lineage>
</organism>
<comment type="caution">
    <text evidence="1">The sequence shown here is derived from an EMBL/GenBank/DDBJ whole genome shotgun (WGS) entry which is preliminary data.</text>
</comment>
<dbReference type="Proteomes" id="UP001234202">
    <property type="component" value="Unassembled WGS sequence"/>
</dbReference>
<accession>A0ACC2X515</accession>
<name>A0ACC2X515_9TREE</name>
<proteinExistence type="predicted"/>
<gene>
    <name evidence="1" type="ORF">QFC24_006169</name>
</gene>
<protein>
    <submittedName>
        <fullName evidence="1">Uncharacterized protein</fullName>
    </submittedName>
</protein>
<sequence length="316" mass="33807">MQRSAILTALSMAARETAGFSALPRPDIPKKIDFPSKVLPMALHDRYVTEQDLRNTANAGLLLQAGKADAVNSVISKKRDSTHGNAVQTRQRQLRPGRAASKAGQNGGGLNAISEDSTAPIIPFKDVAAEYFILPMINRFWAYFQDEIARGSRTYGRRGVGTGTGMILSPMAMSHFLSALTIMLHAARHSPAFLAVLAPDALDLAIAMGTQLARTVNHTSDSENESQTEPLEADVLAASLELALVCLDGSRELDGGKSLARDHLPSVMAAAEWAGGIFEKEKKGESASLHKGGGKEDRMQRTSASVLLMVADVMNV</sequence>
<evidence type="ECO:0000313" key="2">
    <source>
        <dbReference type="Proteomes" id="UP001234202"/>
    </source>
</evidence>
<keyword evidence="2" id="KW-1185">Reference proteome</keyword>
<reference evidence="1" key="1">
    <citation type="submission" date="2023-04" db="EMBL/GenBank/DDBJ databases">
        <title>Draft Genome sequencing of Naganishia species isolated from polar environments using Oxford Nanopore Technology.</title>
        <authorList>
            <person name="Leo P."/>
            <person name="Venkateswaran K."/>
        </authorList>
    </citation>
    <scope>NUCLEOTIDE SEQUENCE</scope>
    <source>
        <strain evidence="1">DBVPG 5303</strain>
    </source>
</reference>
<evidence type="ECO:0000313" key="1">
    <source>
        <dbReference type="EMBL" id="KAJ9118516.1"/>
    </source>
</evidence>
<dbReference type="EMBL" id="JASBWV010000028">
    <property type="protein sequence ID" value="KAJ9118516.1"/>
    <property type="molecule type" value="Genomic_DNA"/>
</dbReference>